<sequence length="169" mass="19563">MEKISTKVLKLLNASDNELEVIINNHKIRSPIHQKGVLMQRELRTSKTIFYFKPENDDVDDDRAKKRPRPTEKPAITKGAKCLFPPSYVNKQAEAKAKIKDLESQNAVRLIRKKKFAPLFNLYKENSSKATEIEVLKEKIQTLNEEIKIKDQKIINLMSELATRVNTFI</sequence>
<accession>A0A397V8L8</accession>
<protein>
    <submittedName>
        <fullName evidence="2">Uncharacterized protein</fullName>
    </submittedName>
</protein>
<feature type="coiled-coil region" evidence="1">
    <location>
        <begin position="126"/>
        <end position="160"/>
    </location>
</feature>
<dbReference type="EMBL" id="QKWP01000517">
    <property type="protein sequence ID" value="RIB18775.1"/>
    <property type="molecule type" value="Genomic_DNA"/>
</dbReference>
<keyword evidence="1" id="KW-0175">Coiled coil</keyword>
<organism evidence="2 3">
    <name type="scientific">Gigaspora rosea</name>
    <dbReference type="NCBI Taxonomy" id="44941"/>
    <lineage>
        <taxon>Eukaryota</taxon>
        <taxon>Fungi</taxon>
        <taxon>Fungi incertae sedis</taxon>
        <taxon>Mucoromycota</taxon>
        <taxon>Glomeromycotina</taxon>
        <taxon>Glomeromycetes</taxon>
        <taxon>Diversisporales</taxon>
        <taxon>Gigasporaceae</taxon>
        <taxon>Gigaspora</taxon>
    </lineage>
</organism>
<reference evidence="2 3" key="1">
    <citation type="submission" date="2018-06" db="EMBL/GenBank/DDBJ databases">
        <title>Comparative genomics reveals the genomic features of Rhizophagus irregularis, R. cerebriforme, R. diaphanum and Gigaspora rosea, and their symbiotic lifestyle signature.</title>
        <authorList>
            <person name="Morin E."/>
            <person name="San Clemente H."/>
            <person name="Chen E.C.H."/>
            <person name="De La Providencia I."/>
            <person name="Hainaut M."/>
            <person name="Kuo A."/>
            <person name="Kohler A."/>
            <person name="Murat C."/>
            <person name="Tang N."/>
            <person name="Roy S."/>
            <person name="Loubradou J."/>
            <person name="Henrissat B."/>
            <person name="Grigoriev I.V."/>
            <person name="Corradi N."/>
            <person name="Roux C."/>
            <person name="Martin F.M."/>
        </authorList>
    </citation>
    <scope>NUCLEOTIDE SEQUENCE [LARGE SCALE GENOMIC DNA]</scope>
    <source>
        <strain evidence="2 3">DAOM 194757</strain>
    </source>
</reference>
<proteinExistence type="predicted"/>
<evidence type="ECO:0000313" key="2">
    <source>
        <dbReference type="EMBL" id="RIB18775.1"/>
    </source>
</evidence>
<keyword evidence="3" id="KW-1185">Reference proteome</keyword>
<name>A0A397V8L8_9GLOM</name>
<evidence type="ECO:0000313" key="3">
    <source>
        <dbReference type="Proteomes" id="UP000266673"/>
    </source>
</evidence>
<dbReference type="AlphaFoldDB" id="A0A397V8L8"/>
<gene>
    <name evidence="2" type="ORF">C2G38_2245553</name>
</gene>
<dbReference type="OrthoDB" id="10487304at2759"/>
<dbReference type="Proteomes" id="UP000266673">
    <property type="component" value="Unassembled WGS sequence"/>
</dbReference>
<evidence type="ECO:0000256" key="1">
    <source>
        <dbReference type="SAM" id="Coils"/>
    </source>
</evidence>
<comment type="caution">
    <text evidence="2">The sequence shown here is derived from an EMBL/GenBank/DDBJ whole genome shotgun (WGS) entry which is preliminary data.</text>
</comment>